<evidence type="ECO:0000313" key="1">
    <source>
        <dbReference type="EMBL" id="GFU39410.1"/>
    </source>
</evidence>
<name>A0A8X6USW2_NEPPI</name>
<organism evidence="1 2">
    <name type="scientific">Nephila pilipes</name>
    <name type="common">Giant wood spider</name>
    <name type="synonym">Nephila maculata</name>
    <dbReference type="NCBI Taxonomy" id="299642"/>
    <lineage>
        <taxon>Eukaryota</taxon>
        <taxon>Metazoa</taxon>
        <taxon>Ecdysozoa</taxon>
        <taxon>Arthropoda</taxon>
        <taxon>Chelicerata</taxon>
        <taxon>Arachnida</taxon>
        <taxon>Araneae</taxon>
        <taxon>Araneomorphae</taxon>
        <taxon>Entelegynae</taxon>
        <taxon>Araneoidea</taxon>
        <taxon>Nephilidae</taxon>
        <taxon>Nephila</taxon>
    </lineage>
</organism>
<gene>
    <name evidence="1" type="ORF">NPIL_332601</name>
</gene>
<sequence>MHWKVKPVVVIHGKEIVYYRYSPFREHYKRSRFFRMPLGNDFSYLSDGLKLGGDQVKADFLLAVPRSHFSLREDSMAVAVPPVAAPKASELEALRRDAKSWSIKKKMERRHLWKISNKVIAK</sequence>
<protein>
    <submittedName>
        <fullName evidence="1">Uncharacterized protein</fullName>
    </submittedName>
</protein>
<comment type="caution">
    <text evidence="1">The sequence shown here is derived from an EMBL/GenBank/DDBJ whole genome shotgun (WGS) entry which is preliminary data.</text>
</comment>
<evidence type="ECO:0000313" key="2">
    <source>
        <dbReference type="Proteomes" id="UP000887013"/>
    </source>
</evidence>
<proteinExistence type="predicted"/>
<dbReference type="Proteomes" id="UP000887013">
    <property type="component" value="Unassembled WGS sequence"/>
</dbReference>
<dbReference type="AlphaFoldDB" id="A0A8X6USW2"/>
<reference evidence="1" key="1">
    <citation type="submission" date="2020-08" db="EMBL/GenBank/DDBJ databases">
        <title>Multicomponent nature underlies the extraordinary mechanical properties of spider dragline silk.</title>
        <authorList>
            <person name="Kono N."/>
            <person name="Nakamura H."/>
            <person name="Mori M."/>
            <person name="Yoshida Y."/>
            <person name="Ohtoshi R."/>
            <person name="Malay A.D."/>
            <person name="Moran D.A.P."/>
            <person name="Tomita M."/>
            <person name="Numata K."/>
            <person name="Arakawa K."/>
        </authorList>
    </citation>
    <scope>NUCLEOTIDE SEQUENCE</scope>
</reference>
<accession>A0A8X6USW2</accession>
<dbReference type="EMBL" id="BMAW01131411">
    <property type="protein sequence ID" value="GFU39410.1"/>
    <property type="molecule type" value="Genomic_DNA"/>
</dbReference>
<keyword evidence="2" id="KW-1185">Reference proteome</keyword>